<comment type="caution">
    <text evidence="4">The sequence shown here is derived from an EMBL/GenBank/DDBJ whole genome shotgun (WGS) entry which is preliminary data.</text>
</comment>
<evidence type="ECO:0000259" key="2">
    <source>
        <dbReference type="Pfam" id="PF13556"/>
    </source>
</evidence>
<comment type="similarity">
    <text evidence="1">Belongs to the CdaR family.</text>
</comment>
<feature type="domain" description="CdaR GGDEF-like" evidence="3">
    <location>
        <begin position="182"/>
        <end position="306"/>
    </location>
</feature>
<feature type="domain" description="PucR C-terminal helix-turn-helix" evidence="2">
    <location>
        <begin position="363"/>
        <end position="420"/>
    </location>
</feature>
<keyword evidence="5" id="KW-1185">Reference proteome</keyword>
<sequence length="422" mass="44778">MVVQHKADGYGERMTTLGLPVGDLFALANAIAAMVGGATAIEDLQTRVLAYSTLPDQPIDDTRRDGILGRQVPDLPDNAEAYAALFRASGAVRLPGAMTPSLPGEPAVPVGLARLAVAVRAGAEPLGSIWVVDVTGSLDDAAATELERAAAIAALHILRARSAADLARAQRAVLLRRLLDGDADARLVAAQLDLDLAGPFVALAFQPQFGPAGDELRLNRLVDLVAMACEAHQSGTECVAIGTTVYALFFGGQLDDTQLIGIEAMAARLVTRATGAMRIVLRASVGSRVTGVDTISRSRRDADLVLLLTDHSADTGQVVSARNVGSRLSLLELGQVLRDTPRLFSAQAQAVLNLDARSGTEYAATLRSYLDCGRDSARTATLLSVHQNTLRYRLRRVQELFGIDLDNADDTLMLWLSLRVGD</sequence>
<dbReference type="Pfam" id="PF13556">
    <property type="entry name" value="HTH_30"/>
    <property type="match status" value="1"/>
</dbReference>
<dbReference type="InterPro" id="IPR041522">
    <property type="entry name" value="CdaR_GGDEF"/>
</dbReference>
<organism evidence="4 5">
    <name type="scientific">Cryobacterium levicorallinum</name>
    <dbReference type="NCBI Taxonomy" id="995038"/>
    <lineage>
        <taxon>Bacteria</taxon>
        <taxon>Bacillati</taxon>
        <taxon>Actinomycetota</taxon>
        <taxon>Actinomycetes</taxon>
        <taxon>Micrococcales</taxon>
        <taxon>Microbacteriaceae</taxon>
        <taxon>Cryobacterium</taxon>
    </lineage>
</organism>
<name>A0ABY1EBX6_9MICO</name>
<protein>
    <submittedName>
        <fullName evidence="4">PucR C-terminal helix-turn-helix domain-containing protein</fullName>
    </submittedName>
</protein>
<dbReference type="InterPro" id="IPR042070">
    <property type="entry name" value="PucR_C-HTH_sf"/>
</dbReference>
<dbReference type="Gene3D" id="1.10.10.2840">
    <property type="entry name" value="PucR C-terminal helix-turn-helix domain"/>
    <property type="match status" value="1"/>
</dbReference>
<proteinExistence type="inferred from homology"/>
<dbReference type="EMBL" id="FOPW01000004">
    <property type="protein sequence ID" value="SFH39242.1"/>
    <property type="molecule type" value="Genomic_DNA"/>
</dbReference>
<evidence type="ECO:0000256" key="1">
    <source>
        <dbReference type="ARBA" id="ARBA00006754"/>
    </source>
</evidence>
<dbReference type="Proteomes" id="UP000199681">
    <property type="component" value="Unassembled WGS sequence"/>
</dbReference>
<evidence type="ECO:0000259" key="3">
    <source>
        <dbReference type="Pfam" id="PF17853"/>
    </source>
</evidence>
<accession>A0ABY1EBX6</accession>
<reference evidence="4 5" key="1">
    <citation type="submission" date="2016-10" db="EMBL/GenBank/DDBJ databases">
        <authorList>
            <person name="Varghese N."/>
            <person name="Submissions S."/>
        </authorList>
    </citation>
    <scope>NUCLEOTIDE SEQUENCE [LARGE SCALE GENOMIC DNA]</scope>
    <source>
        <strain evidence="4 5">GMCC 1.11211</strain>
    </source>
</reference>
<dbReference type="InterPro" id="IPR051448">
    <property type="entry name" value="CdaR-like_regulators"/>
</dbReference>
<dbReference type="Pfam" id="PF17853">
    <property type="entry name" value="GGDEF_2"/>
    <property type="match status" value="1"/>
</dbReference>
<dbReference type="InterPro" id="IPR025736">
    <property type="entry name" value="PucR_C-HTH_dom"/>
</dbReference>
<dbReference type="PANTHER" id="PTHR33744">
    <property type="entry name" value="CARBOHYDRATE DIACID REGULATOR"/>
    <property type="match status" value="1"/>
</dbReference>
<evidence type="ECO:0000313" key="5">
    <source>
        <dbReference type="Proteomes" id="UP000199681"/>
    </source>
</evidence>
<dbReference type="PANTHER" id="PTHR33744:SF17">
    <property type="entry name" value="CONSERVED PROTEIN"/>
    <property type="match status" value="1"/>
</dbReference>
<gene>
    <name evidence="4" type="ORF">SAMN05216274_104180</name>
</gene>
<evidence type="ECO:0000313" key="4">
    <source>
        <dbReference type="EMBL" id="SFH39242.1"/>
    </source>
</evidence>